<name>A0A9P9E8I1_9PLEO</name>
<keyword evidence="3" id="KW-1185">Reference proteome</keyword>
<dbReference type="Gene3D" id="2.60.120.330">
    <property type="entry name" value="B-lactam Antibiotic, Isopenicillin N Synthase, Chain"/>
    <property type="match status" value="1"/>
</dbReference>
<dbReference type="InterPro" id="IPR027443">
    <property type="entry name" value="IPNS-like_sf"/>
</dbReference>
<comment type="caution">
    <text evidence="2">The sequence shown here is derived from an EMBL/GenBank/DDBJ whole genome shotgun (WGS) entry which is preliminary data.</text>
</comment>
<accession>A0A9P9E8I1</accession>
<dbReference type="Proteomes" id="UP000700596">
    <property type="component" value="Unassembled WGS sequence"/>
</dbReference>
<gene>
    <name evidence="2" type="ORF">B0J11DRAFT_230852</name>
</gene>
<dbReference type="AlphaFoldDB" id="A0A9P9E8I1"/>
<evidence type="ECO:0000256" key="1">
    <source>
        <dbReference type="SAM" id="MobiDB-lite"/>
    </source>
</evidence>
<dbReference type="OrthoDB" id="288590at2759"/>
<evidence type="ECO:0000313" key="3">
    <source>
        <dbReference type="Proteomes" id="UP000700596"/>
    </source>
</evidence>
<feature type="region of interest" description="Disordered" evidence="1">
    <location>
        <begin position="116"/>
        <end position="135"/>
    </location>
</feature>
<proteinExistence type="predicted"/>
<dbReference type="EMBL" id="JAGMWT010000003">
    <property type="protein sequence ID" value="KAH7132569.1"/>
    <property type="molecule type" value="Genomic_DNA"/>
</dbReference>
<dbReference type="SUPFAM" id="SSF51197">
    <property type="entry name" value="Clavaminate synthase-like"/>
    <property type="match status" value="1"/>
</dbReference>
<sequence>MLTDTFQSSLILQRITWKKGFEMGCPRLEQGLPLSPKPPKINLSELNVWPKEGVFGAQGRTEQLHAELQTLASQLLSLLAVSLGKDADFFSPYLENSLSTLRLLHYPPVPQLQSEFQGRAHASRQDAYGQRGTVR</sequence>
<protein>
    <submittedName>
        <fullName evidence="2">Uncharacterized protein</fullName>
    </submittedName>
</protein>
<organism evidence="2 3">
    <name type="scientific">Dendryphion nanum</name>
    <dbReference type="NCBI Taxonomy" id="256645"/>
    <lineage>
        <taxon>Eukaryota</taxon>
        <taxon>Fungi</taxon>
        <taxon>Dikarya</taxon>
        <taxon>Ascomycota</taxon>
        <taxon>Pezizomycotina</taxon>
        <taxon>Dothideomycetes</taxon>
        <taxon>Pleosporomycetidae</taxon>
        <taxon>Pleosporales</taxon>
        <taxon>Torulaceae</taxon>
        <taxon>Dendryphion</taxon>
    </lineage>
</organism>
<reference evidence="2" key="1">
    <citation type="journal article" date="2021" name="Nat. Commun.">
        <title>Genetic determinants of endophytism in the Arabidopsis root mycobiome.</title>
        <authorList>
            <person name="Mesny F."/>
            <person name="Miyauchi S."/>
            <person name="Thiergart T."/>
            <person name="Pickel B."/>
            <person name="Atanasova L."/>
            <person name="Karlsson M."/>
            <person name="Huettel B."/>
            <person name="Barry K.W."/>
            <person name="Haridas S."/>
            <person name="Chen C."/>
            <person name="Bauer D."/>
            <person name="Andreopoulos W."/>
            <person name="Pangilinan J."/>
            <person name="LaButti K."/>
            <person name="Riley R."/>
            <person name="Lipzen A."/>
            <person name="Clum A."/>
            <person name="Drula E."/>
            <person name="Henrissat B."/>
            <person name="Kohler A."/>
            <person name="Grigoriev I.V."/>
            <person name="Martin F.M."/>
            <person name="Hacquard S."/>
        </authorList>
    </citation>
    <scope>NUCLEOTIDE SEQUENCE</scope>
    <source>
        <strain evidence="2">MPI-CAGE-CH-0243</strain>
    </source>
</reference>
<evidence type="ECO:0000313" key="2">
    <source>
        <dbReference type="EMBL" id="KAH7132569.1"/>
    </source>
</evidence>